<gene>
    <name evidence="2" type="ORF">K7432_012101</name>
</gene>
<comment type="caution">
    <text evidence="2">The sequence shown here is derived from an EMBL/GenBank/DDBJ whole genome shotgun (WGS) entry which is preliminary data.</text>
</comment>
<name>A0ABR2WLE2_9FUNG</name>
<reference evidence="2 3" key="1">
    <citation type="submission" date="2023-04" db="EMBL/GenBank/DDBJ databases">
        <title>Genome of Basidiobolus ranarum AG-B5.</title>
        <authorList>
            <person name="Stajich J.E."/>
            <person name="Carter-House D."/>
            <person name="Gryganskyi A."/>
        </authorList>
    </citation>
    <scope>NUCLEOTIDE SEQUENCE [LARGE SCALE GENOMIC DNA]</scope>
    <source>
        <strain evidence="2 3">AG-B5</strain>
    </source>
</reference>
<dbReference type="Gene3D" id="1.20.120.1560">
    <property type="match status" value="1"/>
</dbReference>
<dbReference type="EMBL" id="JASJQH010001012">
    <property type="protein sequence ID" value="KAK9762299.1"/>
    <property type="molecule type" value="Genomic_DNA"/>
</dbReference>
<proteinExistence type="predicted"/>
<dbReference type="Proteomes" id="UP001479436">
    <property type="component" value="Unassembled WGS sequence"/>
</dbReference>
<keyword evidence="3" id="KW-1185">Reference proteome</keyword>
<evidence type="ECO:0000259" key="1">
    <source>
        <dbReference type="Pfam" id="PF18318"/>
    </source>
</evidence>
<sequence>MKERYAKDLIVEANTLKTLVQQQILPSAYEYRKELALSANALDALSIDATAEKKLLTLMSSIVKELQENTETLVSSVDSVEQQDHLEQARGACQQILPSMDKVRTLADRLEEVVADKFWGLPKNTELLFY</sequence>
<protein>
    <recommendedName>
        <fullName evidence="1">Glutamine synthetase C-terminal domain-containing protein</fullName>
    </recommendedName>
</protein>
<dbReference type="InterPro" id="IPR052725">
    <property type="entry name" value="GS_Type-3"/>
</dbReference>
<accession>A0ABR2WLE2</accession>
<organism evidence="2 3">
    <name type="scientific">Basidiobolus ranarum</name>
    <dbReference type="NCBI Taxonomy" id="34480"/>
    <lineage>
        <taxon>Eukaryota</taxon>
        <taxon>Fungi</taxon>
        <taxon>Fungi incertae sedis</taxon>
        <taxon>Zoopagomycota</taxon>
        <taxon>Entomophthoromycotina</taxon>
        <taxon>Basidiobolomycetes</taxon>
        <taxon>Basidiobolales</taxon>
        <taxon>Basidiobolaceae</taxon>
        <taxon>Basidiobolus</taxon>
    </lineage>
</organism>
<feature type="domain" description="Glutamine synthetase C-terminal" evidence="1">
    <location>
        <begin position="3"/>
        <end position="40"/>
    </location>
</feature>
<dbReference type="PANTHER" id="PTHR42974">
    <property type="entry name" value="GLUTAMINE SYNTHETASE"/>
    <property type="match status" value="1"/>
</dbReference>
<evidence type="ECO:0000313" key="2">
    <source>
        <dbReference type="EMBL" id="KAK9762299.1"/>
    </source>
</evidence>
<dbReference type="PANTHER" id="PTHR42974:SF1">
    <property type="entry name" value="TYPE-3 GLUTAMINE SYNTHETASE"/>
    <property type="match status" value="1"/>
</dbReference>
<dbReference type="InterPro" id="IPR040577">
    <property type="entry name" value="Gln-synt_C"/>
</dbReference>
<evidence type="ECO:0000313" key="3">
    <source>
        <dbReference type="Proteomes" id="UP001479436"/>
    </source>
</evidence>
<dbReference type="Pfam" id="PF18318">
    <property type="entry name" value="Gln-synt_C-ter"/>
    <property type="match status" value="1"/>
</dbReference>